<organism evidence="2 3">
    <name type="scientific">Lamprobacter modestohalophilus</name>
    <dbReference type="NCBI Taxonomy" id="1064514"/>
    <lineage>
        <taxon>Bacteria</taxon>
        <taxon>Pseudomonadati</taxon>
        <taxon>Pseudomonadota</taxon>
        <taxon>Gammaproteobacteria</taxon>
        <taxon>Chromatiales</taxon>
        <taxon>Chromatiaceae</taxon>
        <taxon>Lamprobacter</taxon>
    </lineage>
</organism>
<dbReference type="InterPro" id="IPR029060">
    <property type="entry name" value="PIN-like_dom_sf"/>
</dbReference>
<feature type="domain" description="PIN" evidence="1">
    <location>
        <begin position="4"/>
        <end position="132"/>
    </location>
</feature>
<gene>
    <name evidence="2" type="ORF">CKO42_08130</name>
</gene>
<keyword evidence="3" id="KW-1185">Reference proteome</keyword>
<accession>A0A9X1B454</accession>
<reference evidence="2 3" key="1">
    <citation type="journal article" date="2020" name="Microorganisms">
        <title>Osmotic Adaptation and Compatible Solute Biosynthesis of Phototrophic Bacteria as Revealed from Genome Analyses.</title>
        <authorList>
            <person name="Imhoff J.F."/>
            <person name="Rahn T."/>
            <person name="Kunzel S."/>
            <person name="Keller A."/>
            <person name="Neulinger S.C."/>
        </authorList>
    </citation>
    <scope>NUCLEOTIDE SEQUENCE [LARGE SCALE GENOMIC DNA]</scope>
    <source>
        <strain evidence="2 3">DSM 25653</strain>
    </source>
</reference>
<evidence type="ECO:0000313" key="3">
    <source>
        <dbReference type="Proteomes" id="UP001138768"/>
    </source>
</evidence>
<name>A0A9X1B454_9GAMM</name>
<dbReference type="RefSeq" id="WP_200241857.1">
    <property type="nucleotide sequence ID" value="NZ_NRRY01000010.1"/>
</dbReference>
<sequence length="147" mass="15776">MTLFCDTSALIKRYVREPYTEEMLAAADAAPALAVCRIAWAEAMAALARCLRESPADGAAIDRIRERLCTDGSDDLIVEVTQALVEVAGDDADTFALHGDDSVQLAAAQTLSVSLQAPVRFACFDRRLENAARVLGMKPAFEANADV</sequence>
<comment type="caution">
    <text evidence="2">The sequence shown here is derived from an EMBL/GenBank/DDBJ whole genome shotgun (WGS) entry which is preliminary data.</text>
</comment>
<evidence type="ECO:0000259" key="1">
    <source>
        <dbReference type="Pfam" id="PF01850"/>
    </source>
</evidence>
<protein>
    <submittedName>
        <fullName evidence="2">VapC toxin family PIN domain ribonuclease</fullName>
    </submittedName>
</protein>
<dbReference type="InterPro" id="IPR002716">
    <property type="entry name" value="PIN_dom"/>
</dbReference>
<dbReference type="SUPFAM" id="SSF88723">
    <property type="entry name" value="PIN domain-like"/>
    <property type="match status" value="1"/>
</dbReference>
<dbReference type="AlphaFoldDB" id="A0A9X1B454"/>
<dbReference type="EMBL" id="NRRY01000010">
    <property type="protein sequence ID" value="MBK1618406.1"/>
    <property type="molecule type" value="Genomic_DNA"/>
</dbReference>
<evidence type="ECO:0000313" key="2">
    <source>
        <dbReference type="EMBL" id="MBK1618406.1"/>
    </source>
</evidence>
<dbReference type="Pfam" id="PF01850">
    <property type="entry name" value="PIN"/>
    <property type="match status" value="1"/>
</dbReference>
<dbReference type="CDD" id="cd09874">
    <property type="entry name" value="PIN_MT3492-like"/>
    <property type="match status" value="1"/>
</dbReference>
<proteinExistence type="predicted"/>
<dbReference type="Gene3D" id="3.40.50.1010">
    <property type="entry name" value="5'-nuclease"/>
    <property type="match status" value="1"/>
</dbReference>
<dbReference type="Proteomes" id="UP001138768">
    <property type="component" value="Unassembled WGS sequence"/>
</dbReference>